<protein>
    <recommendedName>
        <fullName evidence="1">MAP3K TRAFs-binding domain-containing protein</fullName>
    </recommendedName>
</protein>
<evidence type="ECO:0000259" key="1">
    <source>
        <dbReference type="Pfam" id="PF13281"/>
    </source>
</evidence>
<name>A0A8S2SU81_9BILA</name>
<dbReference type="Pfam" id="PF13281">
    <property type="entry name" value="MAP3K_TRAF_bd"/>
    <property type="match status" value="1"/>
</dbReference>
<dbReference type="InterPro" id="IPR025136">
    <property type="entry name" value="MAP3K_TRAF-bd"/>
</dbReference>
<feature type="non-terminal residue" evidence="2">
    <location>
        <position position="1"/>
    </location>
</feature>
<feature type="domain" description="MAP3K TRAFs-binding" evidence="1">
    <location>
        <begin position="2"/>
        <end position="64"/>
    </location>
</feature>
<accession>A0A8S2SU81</accession>
<evidence type="ECO:0000313" key="3">
    <source>
        <dbReference type="Proteomes" id="UP000676336"/>
    </source>
</evidence>
<gene>
    <name evidence="2" type="ORF">SMN809_LOCUS24080</name>
</gene>
<evidence type="ECO:0000313" key="2">
    <source>
        <dbReference type="EMBL" id="CAF4252956.1"/>
    </source>
</evidence>
<dbReference type="EMBL" id="CAJOBI010027357">
    <property type="protein sequence ID" value="CAF4252956.1"/>
    <property type="molecule type" value="Genomic_DNA"/>
</dbReference>
<organism evidence="2 3">
    <name type="scientific">Rotaria magnacalcarata</name>
    <dbReference type="NCBI Taxonomy" id="392030"/>
    <lineage>
        <taxon>Eukaryota</taxon>
        <taxon>Metazoa</taxon>
        <taxon>Spiralia</taxon>
        <taxon>Gnathifera</taxon>
        <taxon>Rotifera</taxon>
        <taxon>Eurotatoria</taxon>
        <taxon>Bdelloidea</taxon>
        <taxon>Philodinida</taxon>
        <taxon>Philodinidae</taxon>
        <taxon>Rotaria</taxon>
    </lineage>
</organism>
<dbReference type="AlphaFoldDB" id="A0A8S2SU81"/>
<comment type="caution">
    <text evidence="2">The sequence shown here is derived from an EMBL/GenBank/DDBJ whole genome shotgun (WGS) entry which is preliminary data.</text>
</comment>
<reference evidence="2" key="1">
    <citation type="submission" date="2021-02" db="EMBL/GenBank/DDBJ databases">
        <authorList>
            <person name="Nowell W R."/>
        </authorList>
    </citation>
    <scope>NUCLEOTIDE SEQUENCE</scope>
</reference>
<sequence>MMISYLTAFARSRRNLPGDRDKALTILENLCQTKKTESELSNDVICLCGRIYKDKFTESFCQDQ</sequence>
<proteinExistence type="predicted"/>
<dbReference type="Proteomes" id="UP000676336">
    <property type="component" value="Unassembled WGS sequence"/>
</dbReference>